<dbReference type="InterPro" id="IPR010559">
    <property type="entry name" value="Sig_transdc_His_kin_internal"/>
</dbReference>
<protein>
    <submittedName>
        <fullName evidence="3">Sensor histidine kinase</fullName>
        <ecNumber evidence="3">2.7.13.3</ecNumber>
    </submittedName>
</protein>
<dbReference type="PANTHER" id="PTHR34220:SF7">
    <property type="entry name" value="SENSOR HISTIDINE KINASE YPDA"/>
    <property type="match status" value="1"/>
</dbReference>
<feature type="transmembrane region" description="Helical" evidence="1">
    <location>
        <begin position="72"/>
        <end position="93"/>
    </location>
</feature>
<comment type="caution">
    <text evidence="3">The sequence shown here is derived from an EMBL/GenBank/DDBJ whole genome shotgun (WGS) entry which is preliminary data.</text>
</comment>
<evidence type="ECO:0000259" key="2">
    <source>
        <dbReference type="Pfam" id="PF06580"/>
    </source>
</evidence>
<dbReference type="EMBL" id="JBHULX010000039">
    <property type="protein sequence ID" value="MFD2592872.1"/>
    <property type="molecule type" value="Genomic_DNA"/>
</dbReference>
<organism evidence="3 4">
    <name type="scientific">Aquimarina hainanensis</name>
    <dbReference type="NCBI Taxonomy" id="1578017"/>
    <lineage>
        <taxon>Bacteria</taxon>
        <taxon>Pseudomonadati</taxon>
        <taxon>Bacteroidota</taxon>
        <taxon>Flavobacteriia</taxon>
        <taxon>Flavobacteriales</taxon>
        <taxon>Flavobacteriaceae</taxon>
        <taxon>Aquimarina</taxon>
    </lineage>
</organism>
<evidence type="ECO:0000313" key="4">
    <source>
        <dbReference type="Proteomes" id="UP001597459"/>
    </source>
</evidence>
<evidence type="ECO:0000256" key="1">
    <source>
        <dbReference type="SAM" id="Phobius"/>
    </source>
</evidence>
<keyword evidence="1" id="KW-0812">Transmembrane</keyword>
<dbReference type="RefSeq" id="WP_378255035.1">
    <property type="nucleotide sequence ID" value="NZ_JBHSJV010000001.1"/>
</dbReference>
<dbReference type="GO" id="GO:0004673">
    <property type="term" value="F:protein histidine kinase activity"/>
    <property type="evidence" value="ECO:0007669"/>
    <property type="project" value="UniProtKB-EC"/>
</dbReference>
<sequence>MKRFFKTLDKPVYKHILFWVIVFLFYTTSARERFDTTEEIVVTYAFHVLFQIMIAYSILYRIVPDYQKNKNVIQLILSVVFLFFFINLCYVTVRMFFLEIAYPHCYSAFLEKSGHLTFWQRMFDIKTIFLHLPLFYLQPLFFLVALRFYENQYKLSKIREQKKIVELKMLKHQLNPHFLFNTLNNLYTLSIEKSDKVPGIIEKLSDILDYILYGSDKKFVPIQKEIELIENYLALEQIRYEDRVLISFKNSINESSKIAPLLLLTFVENAFKHGVSQELEIATLKISLSSDKDTILFHVFNTKPVSNTEVSAKKKSIGLTNVEQQLALLYPNTHELTIEQNSTSFSVNLKLKKQ</sequence>
<proteinExistence type="predicted"/>
<dbReference type="Gene3D" id="3.30.565.10">
    <property type="entry name" value="Histidine kinase-like ATPase, C-terminal domain"/>
    <property type="match status" value="1"/>
</dbReference>
<keyword evidence="3" id="KW-0418">Kinase</keyword>
<dbReference type="PANTHER" id="PTHR34220">
    <property type="entry name" value="SENSOR HISTIDINE KINASE YPDA"/>
    <property type="match status" value="1"/>
</dbReference>
<feature type="transmembrane region" description="Helical" evidence="1">
    <location>
        <begin position="128"/>
        <end position="149"/>
    </location>
</feature>
<reference evidence="4" key="1">
    <citation type="journal article" date="2019" name="Int. J. Syst. Evol. Microbiol.">
        <title>The Global Catalogue of Microorganisms (GCM) 10K type strain sequencing project: providing services to taxonomists for standard genome sequencing and annotation.</title>
        <authorList>
            <consortium name="The Broad Institute Genomics Platform"/>
            <consortium name="The Broad Institute Genome Sequencing Center for Infectious Disease"/>
            <person name="Wu L."/>
            <person name="Ma J."/>
        </authorList>
    </citation>
    <scope>NUCLEOTIDE SEQUENCE [LARGE SCALE GENOMIC DNA]</scope>
    <source>
        <strain evidence="4">KCTC 42423</strain>
    </source>
</reference>
<gene>
    <name evidence="3" type="ORF">ACFSTE_18690</name>
</gene>
<dbReference type="EC" id="2.7.13.3" evidence="3"/>
<evidence type="ECO:0000313" key="3">
    <source>
        <dbReference type="EMBL" id="MFD2592872.1"/>
    </source>
</evidence>
<keyword evidence="1" id="KW-0472">Membrane</keyword>
<feature type="transmembrane region" description="Helical" evidence="1">
    <location>
        <begin position="41"/>
        <end position="60"/>
    </location>
</feature>
<dbReference type="Proteomes" id="UP001597459">
    <property type="component" value="Unassembled WGS sequence"/>
</dbReference>
<keyword evidence="3" id="KW-0808">Transferase</keyword>
<name>A0ABW5NCU4_9FLAO</name>
<feature type="transmembrane region" description="Helical" evidence="1">
    <location>
        <begin position="12"/>
        <end position="29"/>
    </location>
</feature>
<dbReference type="InterPro" id="IPR050640">
    <property type="entry name" value="Bact_2-comp_sensor_kinase"/>
</dbReference>
<dbReference type="InterPro" id="IPR036890">
    <property type="entry name" value="HATPase_C_sf"/>
</dbReference>
<accession>A0ABW5NCU4</accession>
<keyword evidence="1" id="KW-1133">Transmembrane helix</keyword>
<keyword evidence="4" id="KW-1185">Reference proteome</keyword>
<dbReference type="Pfam" id="PF06580">
    <property type="entry name" value="His_kinase"/>
    <property type="match status" value="1"/>
</dbReference>
<feature type="domain" description="Signal transduction histidine kinase internal region" evidence="2">
    <location>
        <begin position="166"/>
        <end position="244"/>
    </location>
</feature>